<sequence>MPIVRIGPKLVYFVHIPKCAGSSVEDYMSERFGPLAFLDRKYLSTEPDKRWSNTSPQHVNWATLERLFPAGFFSDIITVVRHPLDRAVSAYRFQSEVEGTVAQGTSFSEWLRSEADLWATSPHRHDNHSRPQVDFLPPIGGLNCVVFHLEHGLDALIPYFDGLSGTQSNPRAMGHALRANAPKVGVFKPDEADRALVAKIYAADFERFGYEPDNRMPLAPAPELSAHFLAENAAASVRAKRTLFQLVTRVRRRVRKWQR</sequence>
<reference evidence="1 2" key="1">
    <citation type="submission" date="2015-09" db="EMBL/GenBank/DDBJ databases">
        <authorList>
            <consortium name="Swine Surveillance"/>
        </authorList>
    </citation>
    <scope>NUCLEOTIDE SEQUENCE [LARGE SCALE GENOMIC DNA]</scope>
    <source>
        <strain evidence="1 2">CECT 4292</strain>
    </source>
</reference>
<dbReference type="GO" id="GO:0008146">
    <property type="term" value="F:sulfotransferase activity"/>
    <property type="evidence" value="ECO:0007669"/>
    <property type="project" value="InterPro"/>
</dbReference>
<dbReference type="AlphaFoldDB" id="A0A0N7LQV5"/>
<protein>
    <submittedName>
        <fullName evidence="1">Sulfotransferase family protein</fullName>
    </submittedName>
</protein>
<dbReference type="InterPro" id="IPR005331">
    <property type="entry name" value="Sulfotransferase"/>
</dbReference>
<organism evidence="1 2">
    <name type="scientific">Ruegeria atlantica</name>
    <dbReference type="NCBI Taxonomy" id="81569"/>
    <lineage>
        <taxon>Bacteria</taxon>
        <taxon>Pseudomonadati</taxon>
        <taxon>Pseudomonadota</taxon>
        <taxon>Alphaproteobacteria</taxon>
        <taxon>Rhodobacterales</taxon>
        <taxon>Roseobacteraceae</taxon>
        <taxon>Ruegeria</taxon>
    </lineage>
</organism>
<name>A0A0N7LQV5_9RHOB</name>
<keyword evidence="1" id="KW-0808">Transferase</keyword>
<dbReference type="GO" id="GO:0016020">
    <property type="term" value="C:membrane"/>
    <property type="evidence" value="ECO:0007669"/>
    <property type="project" value="InterPro"/>
</dbReference>
<dbReference type="InterPro" id="IPR027417">
    <property type="entry name" value="P-loop_NTPase"/>
</dbReference>
<dbReference type="OrthoDB" id="7444642at2"/>
<dbReference type="Gene3D" id="3.40.50.300">
    <property type="entry name" value="P-loop containing nucleotide triphosphate hydrolases"/>
    <property type="match status" value="1"/>
</dbReference>
<proteinExistence type="predicted"/>
<evidence type="ECO:0000313" key="2">
    <source>
        <dbReference type="Proteomes" id="UP000050783"/>
    </source>
</evidence>
<dbReference type="RefSeq" id="WP_058278539.1">
    <property type="nucleotide sequence ID" value="NZ_CYPU01000055.1"/>
</dbReference>
<dbReference type="GeneID" id="55494430"/>
<evidence type="ECO:0000313" key="1">
    <source>
        <dbReference type="EMBL" id="CUH49076.1"/>
    </source>
</evidence>
<dbReference type="EMBL" id="CYPU01000055">
    <property type="protein sequence ID" value="CUH49076.1"/>
    <property type="molecule type" value="Genomic_DNA"/>
</dbReference>
<dbReference type="Proteomes" id="UP000050783">
    <property type="component" value="Unassembled WGS sequence"/>
</dbReference>
<dbReference type="Pfam" id="PF03567">
    <property type="entry name" value="Sulfotransfer_2"/>
    <property type="match status" value="1"/>
</dbReference>
<accession>A0A0N7LQV5</accession>
<gene>
    <name evidence="1" type="ORF">RUA4292_03270</name>
</gene>
<dbReference type="SUPFAM" id="SSF52540">
    <property type="entry name" value="P-loop containing nucleoside triphosphate hydrolases"/>
    <property type="match status" value="1"/>
</dbReference>